<dbReference type="Pfam" id="PF01940">
    <property type="entry name" value="DUF92"/>
    <property type="match status" value="1"/>
</dbReference>
<reference evidence="7" key="1">
    <citation type="journal article" date="2020" name="Nat. Commun.">
        <title>Large-scale genome sequencing of mycorrhizal fungi provides insights into the early evolution of symbiotic traits.</title>
        <authorList>
            <person name="Miyauchi S."/>
            <person name="Kiss E."/>
            <person name="Kuo A."/>
            <person name="Drula E."/>
            <person name="Kohler A."/>
            <person name="Sanchez-Garcia M."/>
            <person name="Morin E."/>
            <person name="Andreopoulos B."/>
            <person name="Barry K.W."/>
            <person name="Bonito G."/>
            <person name="Buee M."/>
            <person name="Carver A."/>
            <person name="Chen C."/>
            <person name="Cichocki N."/>
            <person name="Clum A."/>
            <person name="Culley D."/>
            <person name="Crous P.W."/>
            <person name="Fauchery L."/>
            <person name="Girlanda M."/>
            <person name="Hayes R.D."/>
            <person name="Keri Z."/>
            <person name="LaButti K."/>
            <person name="Lipzen A."/>
            <person name="Lombard V."/>
            <person name="Magnuson J."/>
            <person name="Maillard F."/>
            <person name="Murat C."/>
            <person name="Nolan M."/>
            <person name="Ohm R.A."/>
            <person name="Pangilinan J."/>
            <person name="Pereira M.F."/>
            <person name="Perotto S."/>
            <person name="Peter M."/>
            <person name="Pfister S."/>
            <person name="Riley R."/>
            <person name="Sitrit Y."/>
            <person name="Stielow J.B."/>
            <person name="Szollosi G."/>
            <person name="Zifcakova L."/>
            <person name="Stursova M."/>
            <person name="Spatafora J.W."/>
            <person name="Tedersoo L."/>
            <person name="Vaario L.M."/>
            <person name="Yamada A."/>
            <person name="Yan M."/>
            <person name="Wang P."/>
            <person name="Xu J."/>
            <person name="Bruns T."/>
            <person name="Baldrian P."/>
            <person name="Vilgalys R."/>
            <person name="Dunand C."/>
            <person name="Henrissat B."/>
            <person name="Grigoriev I.V."/>
            <person name="Hibbett D."/>
            <person name="Nagy L.G."/>
            <person name="Martin F.M."/>
        </authorList>
    </citation>
    <scope>NUCLEOTIDE SEQUENCE</scope>
    <source>
        <strain evidence="7">UH-Tt-Lm1</strain>
    </source>
</reference>
<dbReference type="PANTHER" id="PTHR13353">
    <property type="entry name" value="TRANSMEMBRANE PROTEIN 19"/>
    <property type="match status" value="1"/>
</dbReference>
<feature type="transmembrane region" description="Helical" evidence="6">
    <location>
        <begin position="36"/>
        <end position="64"/>
    </location>
</feature>
<dbReference type="AlphaFoldDB" id="A0A9P6HJK3"/>
<keyword evidence="4 6" id="KW-1133">Transmembrane helix</keyword>
<comment type="subcellular location">
    <subcellularLocation>
        <location evidence="1">Membrane</location>
        <topology evidence="1">Multi-pass membrane protein</topology>
    </subcellularLocation>
</comment>
<evidence type="ECO:0000256" key="1">
    <source>
        <dbReference type="ARBA" id="ARBA00004141"/>
    </source>
</evidence>
<organism evidence="7 8">
    <name type="scientific">Thelephora terrestris</name>
    <dbReference type="NCBI Taxonomy" id="56493"/>
    <lineage>
        <taxon>Eukaryota</taxon>
        <taxon>Fungi</taxon>
        <taxon>Dikarya</taxon>
        <taxon>Basidiomycota</taxon>
        <taxon>Agaricomycotina</taxon>
        <taxon>Agaricomycetes</taxon>
        <taxon>Thelephorales</taxon>
        <taxon>Thelephoraceae</taxon>
        <taxon>Thelephora</taxon>
    </lineage>
</organism>
<sequence>MMTFNVSDIPLVPTLIATLLAGHGLRKRSLSPSGALAAFFTGVVMLSPPLKSFGVSLIIFYLVGSRATKVGKSRKEKLEEGHQEAGYRSAMQVCCNSFSALLATLLWSAAFVPDSLASQLLPSLFVVPGRPYSSTDWCPLSPHVTSGLSRAMLLASLGHFACCLGDTLASELGILSKSPPILITTLKPVPPGTNGGLSILGTVASLAGGFIMGLTLAITLAIENAVCRRNWVTELVPLLLWGAAAGGIGSLVDSFLGATVQQTRQSPKTKRIIPDEVGTATAERPIVINGMDILTNNEVNLVSSILTSYLLARFI</sequence>
<dbReference type="PANTHER" id="PTHR13353:SF5">
    <property type="entry name" value="TRANSMEMBRANE PROTEIN 19"/>
    <property type="match status" value="1"/>
</dbReference>
<gene>
    <name evidence="7" type="ORF">BJ322DRAFT_1048693</name>
</gene>
<reference evidence="7" key="2">
    <citation type="submission" date="2020-11" db="EMBL/GenBank/DDBJ databases">
        <authorList>
            <consortium name="DOE Joint Genome Institute"/>
            <person name="Kuo A."/>
            <person name="Miyauchi S."/>
            <person name="Kiss E."/>
            <person name="Drula E."/>
            <person name="Kohler A."/>
            <person name="Sanchez-Garcia M."/>
            <person name="Andreopoulos B."/>
            <person name="Barry K.W."/>
            <person name="Bonito G."/>
            <person name="Buee M."/>
            <person name="Carver A."/>
            <person name="Chen C."/>
            <person name="Cichocki N."/>
            <person name="Clum A."/>
            <person name="Culley D."/>
            <person name="Crous P.W."/>
            <person name="Fauchery L."/>
            <person name="Girlanda M."/>
            <person name="Hayes R."/>
            <person name="Keri Z."/>
            <person name="Labutti K."/>
            <person name="Lipzen A."/>
            <person name="Lombard V."/>
            <person name="Magnuson J."/>
            <person name="Maillard F."/>
            <person name="Morin E."/>
            <person name="Murat C."/>
            <person name="Nolan M."/>
            <person name="Ohm R."/>
            <person name="Pangilinan J."/>
            <person name="Pereira M."/>
            <person name="Perotto S."/>
            <person name="Peter M."/>
            <person name="Riley R."/>
            <person name="Sitrit Y."/>
            <person name="Stielow B."/>
            <person name="Szollosi G."/>
            <person name="Zifcakova L."/>
            <person name="Stursova M."/>
            <person name="Spatafora J.W."/>
            <person name="Tedersoo L."/>
            <person name="Vaario L.-M."/>
            <person name="Yamada A."/>
            <person name="Yan M."/>
            <person name="Wang P."/>
            <person name="Xu J."/>
            <person name="Bruns T."/>
            <person name="Baldrian P."/>
            <person name="Vilgalys R."/>
            <person name="Henrissat B."/>
            <person name="Grigoriev I.V."/>
            <person name="Hibbett D."/>
            <person name="Nagy L.G."/>
            <person name="Martin F.M."/>
        </authorList>
    </citation>
    <scope>NUCLEOTIDE SEQUENCE</scope>
    <source>
        <strain evidence="7">UH-Tt-Lm1</strain>
    </source>
</reference>
<feature type="transmembrane region" description="Helical" evidence="6">
    <location>
        <begin position="238"/>
        <end position="260"/>
    </location>
</feature>
<dbReference type="EMBL" id="WIUZ02000004">
    <property type="protein sequence ID" value="KAF9788399.1"/>
    <property type="molecule type" value="Genomic_DNA"/>
</dbReference>
<accession>A0A9P6HJK3</accession>
<name>A0A9P6HJK3_9AGAM</name>
<evidence type="ECO:0000256" key="3">
    <source>
        <dbReference type="ARBA" id="ARBA00022692"/>
    </source>
</evidence>
<comment type="similarity">
    <text evidence="2">Belongs to the TMEM19 family.</text>
</comment>
<evidence type="ECO:0000313" key="7">
    <source>
        <dbReference type="EMBL" id="KAF9788399.1"/>
    </source>
</evidence>
<dbReference type="Proteomes" id="UP000736335">
    <property type="component" value="Unassembled WGS sequence"/>
</dbReference>
<evidence type="ECO:0000256" key="5">
    <source>
        <dbReference type="ARBA" id="ARBA00023136"/>
    </source>
</evidence>
<feature type="transmembrane region" description="Helical" evidence="6">
    <location>
        <begin position="196"/>
        <end position="218"/>
    </location>
</feature>
<dbReference type="InterPro" id="IPR002794">
    <property type="entry name" value="DUF92_TMEM19"/>
</dbReference>
<dbReference type="OrthoDB" id="30881at2759"/>
<comment type="caution">
    <text evidence="7">The sequence shown here is derived from an EMBL/GenBank/DDBJ whole genome shotgun (WGS) entry which is preliminary data.</text>
</comment>
<evidence type="ECO:0000256" key="4">
    <source>
        <dbReference type="ARBA" id="ARBA00022989"/>
    </source>
</evidence>
<dbReference type="GO" id="GO:0016020">
    <property type="term" value="C:membrane"/>
    <property type="evidence" value="ECO:0007669"/>
    <property type="project" value="UniProtKB-SubCell"/>
</dbReference>
<evidence type="ECO:0000313" key="8">
    <source>
        <dbReference type="Proteomes" id="UP000736335"/>
    </source>
</evidence>
<keyword evidence="3 6" id="KW-0812">Transmembrane</keyword>
<protein>
    <submittedName>
        <fullName evidence="7">Integral membrane protein DUF92-domain-containing protein</fullName>
    </submittedName>
</protein>
<evidence type="ECO:0000256" key="2">
    <source>
        <dbReference type="ARBA" id="ARBA00009012"/>
    </source>
</evidence>
<keyword evidence="5 6" id="KW-0472">Membrane</keyword>
<proteinExistence type="inferred from homology"/>
<keyword evidence="8" id="KW-1185">Reference proteome</keyword>
<evidence type="ECO:0000256" key="6">
    <source>
        <dbReference type="SAM" id="Phobius"/>
    </source>
</evidence>